<dbReference type="AlphaFoldDB" id="A0A1F8F384"/>
<organism evidence="1 2">
    <name type="scientific">Candidatus Yanofskybacteria bacterium RIFCSPHIGHO2_01_FULL_48_25b</name>
    <dbReference type="NCBI Taxonomy" id="1802672"/>
    <lineage>
        <taxon>Bacteria</taxon>
        <taxon>Candidatus Yanofskyibacteriota</taxon>
    </lineage>
</organism>
<evidence type="ECO:0000313" key="2">
    <source>
        <dbReference type="Proteomes" id="UP000177605"/>
    </source>
</evidence>
<proteinExistence type="predicted"/>
<protein>
    <submittedName>
        <fullName evidence="1">Uncharacterized protein</fullName>
    </submittedName>
</protein>
<dbReference type="Proteomes" id="UP000177605">
    <property type="component" value="Unassembled WGS sequence"/>
</dbReference>
<name>A0A1F8F384_9BACT</name>
<gene>
    <name evidence="1" type="ORF">A2669_02285</name>
</gene>
<evidence type="ECO:0000313" key="1">
    <source>
        <dbReference type="EMBL" id="OGN07060.1"/>
    </source>
</evidence>
<dbReference type="EMBL" id="MGJM01000004">
    <property type="protein sequence ID" value="OGN07060.1"/>
    <property type="molecule type" value="Genomic_DNA"/>
</dbReference>
<sequence>MSRFDFNENDFEKVKDKAEVFYNTIGEVLCPYLNEKIAFNAKGIRHLKFKSDQVARPPMEQYVRLRLIFLAPEVLKLSRTVQGISEIKKLESQKINSRWEKQMEKVIYYEFIAVLEGVRVKVIVKHIEGGEKHFWSIIPFWKLDKIHNKRILHSGNPEAD</sequence>
<reference evidence="1 2" key="1">
    <citation type="journal article" date="2016" name="Nat. Commun.">
        <title>Thousands of microbial genomes shed light on interconnected biogeochemical processes in an aquifer system.</title>
        <authorList>
            <person name="Anantharaman K."/>
            <person name="Brown C.T."/>
            <person name="Hug L.A."/>
            <person name="Sharon I."/>
            <person name="Castelle C.J."/>
            <person name="Probst A.J."/>
            <person name="Thomas B.C."/>
            <person name="Singh A."/>
            <person name="Wilkins M.J."/>
            <person name="Karaoz U."/>
            <person name="Brodie E.L."/>
            <person name="Williams K.H."/>
            <person name="Hubbard S.S."/>
            <person name="Banfield J.F."/>
        </authorList>
    </citation>
    <scope>NUCLEOTIDE SEQUENCE [LARGE SCALE GENOMIC DNA]</scope>
</reference>
<accession>A0A1F8F384</accession>
<comment type="caution">
    <text evidence="1">The sequence shown here is derived from an EMBL/GenBank/DDBJ whole genome shotgun (WGS) entry which is preliminary data.</text>
</comment>